<reference evidence="6" key="2">
    <citation type="submission" date="2021-01" db="EMBL/GenBank/DDBJ databases">
        <authorList>
            <person name="Hahn C.R."/>
            <person name="Youssef N.H."/>
            <person name="Elshahed M."/>
        </authorList>
    </citation>
    <scope>NUCLEOTIDE SEQUENCE</scope>
    <source>
        <strain evidence="6">Zod_Metabat.24</strain>
    </source>
</reference>
<sequence>MADRLYGLDLSIFYLINHGLKSPLLDKVLPYFSDFEIFVIPLVILAIFALIKWRLKALWVMLILGAAIGLTDTISFYGIKSLVARPRPYHVLDNVNLLKEWGYSSSFSFPSSHSANSFAIATVLGWFYPKTTFILIPAALMVALSRVYGGVHYPSDVLGGAALGVLCASAALFVSGALKAKWEDSKAVGRVTGDEGHFVLYNLLAPLALLYYIPRLMKEKEGRRGFRERFGHINIPAERPLWIHAASVGEVMVARALIESLRRKVPDLPVLLTVNTPAGRLTAERTIPEAFVSYFPFDFPWIVRRALKKVSPVFVVLTEAEIWPNFIRIAKKRGIPVVLVNGRMSERTHRRFTMIGAFSSGVLGRLSAVVSQSEGYRERYIDLGCQPDNVHVSGNVKYDMLPEHKGPKGDLKDFISRIGRKIVLAGSTHRGEEEIVLDAVAGLGGTNDRPFLIVAPRHLNRVGEVEELLKSRDLSYIKRTEIVDGSKGLKVSSKDGPDVLLLDTIGELSSLMGSADVVFIGGSLIKGIGGHNVLEAAAVKKAPLFGPHMGNFPEISRDLVDAEGGFVVSSAGEMAEIAGRMMADADFALRSGERAASVIERNRGATERCIELLMPFIKGSTER</sequence>
<dbReference type="GO" id="GO:0005886">
    <property type="term" value="C:plasma membrane"/>
    <property type="evidence" value="ECO:0007669"/>
    <property type="project" value="TreeGrafter"/>
</dbReference>
<comment type="caution">
    <text evidence="6">The sequence shown here is derived from an EMBL/GenBank/DDBJ whole genome shotgun (WGS) entry which is preliminary data.</text>
</comment>
<evidence type="ECO:0000313" key="6">
    <source>
        <dbReference type="EMBL" id="MBN1574377.1"/>
    </source>
</evidence>
<dbReference type="InterPro" id="IPR000326">
    <property type="entry name" value="PAP2/HPO"/>
</dbReference>
<dbReference type="AlphaFoldDB" id="A0A9D8KI24"/>
<feature type="transmembrane region" description="Helical" evidence="4">
    <location>
        <begin position="58"/>
        <end position="79"/>
    </location>
</feature>
<evidence type="ECO:0000259" key="5">
    <source>
        <dbReference type="SMART" id="SM00014"/>
    </source>
</evidence>
<dbReference type="PANTHER" id="PTHR42755">
    <property type="entry name" value="3-DEOXY-MANNO-OCTULOSONATE CYTIDYLYLTRANSFERASE"/>
    <property type="match status" value="1"/>
</dbReference>
<dbReference type="SMART" id="SM00014">
    <property type="entry name" value="acidPPc"/>
    <property type="match status" value="1"/>
</dbReference>
<dbReference type="Pfam" id="PF01569">
    <property type="entry name" value="PAP2"/>
    <property type="match status" value="1"/>
</dbReference>
<feature type="active site" description="Proton acceptor" evidence="2">
    <location>
        <position position="250"/>
    </location>
</feature>
<feature type="site" description="Transition state stabilizer" evidence="3">
    <location>
        <position position="397"/>
    </location>
</feature>
<dbReference type="GO" id="GO:0009245">
    <property type="term" value="P:lipid A biosynthetic process"/>
    <property type="evidence" value="ECO:0007669"/>
    <property type="project" value="TreeGrafter"/>
</dbReference>
<proteinExistence type="predicted"/>
<evidence type="ECO:0000313" key="7">
    <source>
        <dbReference type="Proteomes" id="UP000809273"/>
    </source>
</evidence>
<name>A0A9D8KI24_9DELT</name>
<dbReference type="InterPro" id="IPR039901">
    <property type="entry name" value="Kdotransferase"/>
</dbReference>
<feature type="transmembrane region" description="Helical" evidence="4">
    <location>
        <begin position="31"/>
        <end position="51"/>
    </location>
</feature>
<keyword evidence="4" id="KW-0812">Transmembrane</keyword>
<accession>A0A9D8KI24</accession>
<dbReference type="Proteomes" id="UP000809273">
    <property type="component" value="Unassembled WGS sequence"/>
</dbReference>
<dbReference type="Gene3D" id="3.40.50.11720">
    <property type="entry name" value="3-Deoxy-D-manno-octulosonic-acid transferase, N-terminal domain"/>
    <property type="match status" value="1"/>
</dbReference>
<keyword evidence="1" id="KW-0808">Transferase</keyword>
<dbReference type="InterPro" id="IPR007507">
    <property type="entry name" value="Glycos_transf_N"/>
</dbReference>
<dbReference type="SUPFAM" id="SSF53756">
    <property type="entry name" value="UDP-Glycosyltransferase/glycogen phosphorylase"/>
    <property type="match status" value="1"/>
</dbReference>
<keyword evidence="4" id="KW-0472">Membrane</keyword>
<dbReference type="Pfam" id="PF04413">
    <property type="entry name" value="Glycos_transf_N"/>
    <property type="match status" value="1"/>
</dbReference>
<evidence type="ECO:0000256" key="4">
    <source>
        <dbReference type="SAM" id="Phobius"/>
    </source>
</evidence>
<dbReference type="InterPro" id="IPR038107">
    <property type="entry name" value="Glycos_transf_N_sf"/>
</dbReference>
<dbReference type="Gene3D" id="3.40.50.2000">
    <property type="entry name" value="Glycogen Phosphorylase B"/>
    <property type="match status" value="1"/>
</dbReference>
<feature type="transmembrane region" description="Helical" evidence="4">
    <location>
        <begin position="118"/>
        <end position="145"/>
    </location>
</feature>
<evidence type="ECO:0000256" key="3">
    <source>
        <dbReference type="PIRSR" id="PIRSR639901-2"/>
    </source>
</evidence>
<evidence type="ECO:0000256" key="2">
    <source>
        <dbReference type="PIRSR" id="PIRSR639901-1"/>
    </source>
</evidence>
<feature type="domain" description="Phosphatidic acid phosphatase type 2/haloperoxidase" evidence="5">
    <location>
        <begin position="58"/>
        <end position="172"/>
    </location>
</feature>
<dbReference type="Gene3D" id="1.20.144.10">
    <property type="entry name" value="Phosphatidic acid phosphatase type 2/haloperoxidase"/>
    <property type="match status" value="1"/>
</dbReference>
<protein>
    <submittedName>
        <fullName evidence="6">Phosphatase PAP2 family protein</fullName>
    </submittedName>
</protein>
<feature type="site" description="Transition state stabilizer" evidence="3">
    <location>
        <position position="319"/>
    </location>
</feature>
<reference evidence="6" key="1">
    <citation type="journal article" date="2021" name="Environ. Microbiol.">
        <title>Genomic characterization of three novel Desulfobacterota classes expand the metabolic and phylogenetic diversity of the phylum.</title>
        <authorList>
            <person name="Murphy C.L."/>
            <person name="Biggerstaff J."/>
            <person name="Eichhorn A."/>
            <person name="Ewing E."/>
            <person name="Shahan R."/>
            <person name="Soriano D."/>
            <person name="Stewart S."/>
            <person name="VanMol K."/>
            <person name="Walker R."/>
            <person name="Walters P."/>
            <person name="Elshahed M.S."/>
            <person name="Youssef N.H."/>
        </authorList>
    </citation>
    <scope>NUCLEOTIDE SEQUENCE</scope>
    <source>
        <strain evidence="6">Zod_Metabat.24</strain>
    </source>
</reference>
<dbReference type="InterPro" id="IPR036938">
    <property type="entry name" value="PAP2/HPO_sf"/>
</dbReference>
<keyword evidence="4" id="KW-1133">Transmembrane helix</keyword>
<feature type="transmembrane region" description="Helical" evidence="4">
    <location>
        <begin position="157"/>
        <end position="178"/>
    </location>
</feature>
<dbReference type="GO" id="GO:0016740">
    <property type="term" value="F:transferase activity"/>
    <property type="evidence" value="ECO:0007669"/>
    <property type="project" value="UniProtKB-KW"/>
</dbReference>
<feature type="transmembrane region" description="Helical" evidence="4">
    <location>
        <begin position="198"/>
        <end position="214"/>
    </location>
</feature>
<organism evidence="6 7">
    <name type="scientific">Candidatus Zymogenus saltonus</name>
    <dbReference type="NCBI Taxonomy" id="2844893"/>
    <lineage>
        <taxon>Bacteria</taxon>
        <taxon>Deltaproteobacteria</taxon>
        <taxon>Candidatus Zymogenia</taxon>
        <taxon>Candidatus Zymogeniales</taxon>
        <taxon>Candidatus Zymogenaceae</taxon>
        <taxon>Candidatus Zymogenus</taxon>
    </lineage>
</organism>
<dbReference type="SUPFAM" id="SSF48317">
    <property type="entry name" value="Acid phosphatase/Vanadium-dependent haloperoxidase"/>
    <property type="match status" value="1"/>
</dbReference>
<dbReference type="PANTHER" id="PTHR42755:SF1">
    <property type="entry name" value="3-DEOXY-D-MANNO-OCTULOSONIC ACID TRANSFERASE, MITOCHONDRIAL-RELATED"/>
    <property type="match status" value="1"/>
</dbReference>
<gene>
    <name evidence="6" type="ORF">JW984_14350</name>
</gene>
<dbReference type="EMBL" id="JAFGIX010000076">
    <property type="protein sequence ID" value="MBN1574377.1"/>
    <property type="molecule type" value="Genomic_DNA"/>
</dbReference>
<evidence type="ECO:0000256" key="1">
    <source>
        <dbReference type="ARBA" id="ARBA00022679"/>
    </source>
</evidence>